<evidence type="ECO:0008006" key="5">
    <source>
        <dbReference type="Google" id="ProtNLM"/>
    </source>
</evidence>
<evidence type="ECO:0000313" key="4">
    <source>
        <dbReference type="Proteomes" id="UP000596329"/>
    </source>
</evidence>
<protein>
    <recommendedName>
        <fullName evidence="5">RHS repeat-associated core domain-containing protein</fullName>
    </recommendedName>
</protein>
<sequence>MRKLHFLLLFLFAFSVLSAQEKLSKEEKARREKNIQAGNPFAKYGYKAKVATLSKGKYLEFHDLDSIVTIGTSRWHVDNKKIVGDIVMDSLNIDAQPIGDAPGMWMSPDPLSEEFPSYSPYTFCFNNPMKFVDPDGMAPKWIVGTDGKAVTHTMNSDNTIKWSSNASADTQRIGNAMAKTDIGLQTLNNMESASFKVTMKVDTENVITESNGATRIGYSQPTVDKNGNITKYEMTVYDKGIDKLSTPTADIKNPAIVCDGQVVILSNYTKDEKIGAVGTHEGTHITDKSSRGFQNPNSTTKQIESKPNANEATYYKQIDENKKCD</sequence>
<feature type="region of interest" description="Disordered" evidence="1">
    <location>
        <begin position="283"/>
        <end position="325"/>
    </location>
</feature>
<accession>A0A7U2RAE0</accession>
<feature type="compositionally biased region" description="Polar residues" evidence="1">
    <location>
        <begin position="291"/>
        <end position="311"/>
    </location>
</feature>
<dbReference type="EMBL" id="CP059075">
    <property type="protein sequence ID" value="QRE04851.1"/>
    <property type="molecule type" value="Genomic_DNA"/>
</dbReference>
<feature type="chain" id="PRO_5031271331" description="RHS repeat-associated core domain-containing protein" evidence="2">
    <location>
        <begin position="20"/>
        <end position="325"/>
    </location>
</feature>
<evidence type="ECO:0000313" key="3">
    <source>
        <dbReference type="EMBL" id="QRE04851.1"/>
    </source>
</evidence>
<organism evidence="3 4">
    <name type="scientific">Flavobacterium psychrophilum</name>
    <dbReference type="NCBI Taxonomy" id="96345"/>
    <lineage>
        <taxon>Bacteria</taxon>
        <taxon>Pseudomonadati</taxon>
        <taxon>Bacteroidota</taxon>
        <taxon>Flavobacteriia</taxon>
        <taxon>Flavobacteriales</taxon>
        <taxon>Flavobacteriaceae</taxon>
        <taxon>Flavobacterium</taxon>
    </lineage>
</organism>
<dbReference type="AlphaFoldDB" id="A0A7U2RAE0"/>
<feature type="signal peptide" evidence="2">
    <location>
        <begin position="1"/>
        <end position="19"/>
    </location>
</feature>
<name>A0A7U2RAE0_FLAPS</name>
<reference evidence="3 4" key="1">
    <citation type="submission" date="2020-07" db="EMBL/GenBank/DDBJ databases">
        <title>Genomic characterization of Flavobacterium psychrophilum strains.</title>
        <authorList>
            <person name="Castillo D."/>
            <person name="Jorgensen J."/>
            <person name="Middelboe M."/>
        </authorList>
    </citation>
    <scope>NUCLEOTIDE SEQUENCE [LARGE SCALE GENOMIC DNA]</scope>
    <source>
        <strain evidence="3 4">FPS-R7</strain>
    </source>
</reference>
<proteinExistence type="predicted"/>
<gene>
    <name evidence="3" type="ORF">H0H26_04485</name>
</gene>
<evidence type="ECO:0000256" key="1">
    <source>
        <dbReference type="SAM" id="MobiDB-lite"/>
    </source>
</evidence>
<keyword evidence="2" id="KW-0732">Signal</keyword>
<evidence type="ECO:0000256" key="2">
    <source>
        <dbReference type="SAM" id="SignalP"/>
    </source>
</evidence>
<dbReference type="Gene3D" id="2.180.10.10">
    <property type="entry name" value="RHS repeat-associated core"/>
    <property type="match status" value="1"/>
</dbReference>
<dbReference type="RefSeq" id="WP_131797648.1">
    <property type="nucleotide sequence ID" value="NZ_CP059075.1"/>
</dbReference>
<dbReference type="Proteomes" id="UP000596329">
    <property type="component" value="Chromosome"/>
</dbReference>